<dbReference type="PANTHER" id="PTHR10261">
    <property type="entry name" value="COATOMER SUBUNIT GAMMA"/>
    <property type="match status" value="1"/>
</dbReference>
<dbReference type="SUPFAM" id="SSF49348">
    <property type="entry name" value="Clathrin adaptor appendage domain"/>
    <property type="match status" value="1"/>
</dbReference>
<feature type="domain" description="Coatomer gamma subunit appendage Ig-like subdomain" evidence="2">
    <location>
        <begin position="52"/>
        <end position="185"/>
    </location>
</feature>
<dbReference type="InterPro" id="IPR032154">
    <property type="entry name" value="Coatomer_g_Cpla"/>
</dbReference>
<protein>
    <submittedName>
        <fullName evidence="4">Uncharacterized protein</fullName>
    </submittedName>
</protein>
<feature type="domain" description="Coatomer subunit gamma C-terminal" evidence="3">
    <location>
        <begin position="187"/>
        <end position="302"/>
    </location>
</feature>
<dbReference type="Pfam" id="PF08752">
    <property type="entry name" value="COP-gamma_platf"/>
    <property type="match status" value="1"/>
</dbReference>
<dbReference type="Pfam" id="PF16381">
    <property type="entry name" value="Coatomer_g_Cpla"/>
    <property type="match status" value="1"/>
</dbReference>
<reference evidence="4" key="1">
    <citation type="submission" date="2023-10" db="EMBL/GenBank/DDBJ databases">
        <authorList>
            <person name="Chen Y."/>
            <person name="Shah S."/>
            <person name="Dougan E. K."/>
            <person name="Thang M."/>
            <person name="Chan C."/>
        </authorList>
    </citation>
    <scope>NUCLEOTIDE SEQUENCE [LARGE SCALE GENOMIC DNA]</scope>
</reference>
<dbReference type="EMBL" id="CAUYUJ010019940">
    <property type="protein sequence ID" value="CAK0894724.1"/>
    <property type="molecule type" value="Genomic_DNA"/>
</dbReference>
<dbReference type="InterPro" id="IPR017106">
    <property type="entry name" value="Coatomer_gsu"/>
</dbReference>
<accession>A0ABN9X5P8</accession>
<dbReference type="InterPro" id="IPR037067">
    <property type="entry name" value="Coatomer_gsu_app_sf"/>
</dbReference>
<evidence type="ECO:0000259" key="3">
    <source>
        <dbReference type="Pfam" id="PF16381"/>
    </source>
</evidence>
<keyword evidence="5" id="KW-1185">Reference proteome</keyword>
<evidence type="ECO:0000313" key="4">
    <source>
        <dbReference type="EMBL" id="CAK0894724.1"/>
    </source>
</evidence>
<evidence type="ECO:0000313" key="5">
    <source>
        <dbReference type="Proteomes" id="UP001189429"/>
    </source>
</evidence>
<sequence>AHAALQPEKKKPGPGGAAVKAAAAEETVQQAAEKRANASAELNRVLGEIVGDLSSVGPLQHSCRPRSLTENEAEYTVQVVKHMFKQHAVLEFRVENTVQGITLEDVAVVLTGVEPGWTELGATKINRLEYGQQTALTVVLQKNGGDDRAGALQGNFGAKLTFLVKEEGDDLGYEDEYPIEGLDVSTGDYMFPRQLPAGQFKSAWEQLTAQGVEATQKLSLTYKSLEAAVAGIIQVLNMEACEGTGKVEAGVRGHTLNLSGTFLGGHTCLVKALVGMDQNHGCVAKIACRAKSEQIAELIAKAMMDCGKMPLRIDAPIQELPVVAIALALEGATDPTARRERGQISWTAAHAEDAEQVLSSWQGFFTSGSLCADQWAVDAHRPGMTVSARCLAALGLAVLLGLRFAFVAPVGAGLPALPAVPGSPAGSAADVEAEREAAAAPWASATRFLAASREGGRAPFPDPLAVSWRQHRRADFVRKAIGWAQSVL</sequence>
<evidence type="ECO:0000259" key="2">
    <source>
        <dbReference type="Pfam" id="PF08752"/>
    </source>
</evidence>
<dbReference type="InterPro" id="IPR013040">
    <property type="entry name" value="Coatomer_gsu_app_Ig-like_dom"/>
</dbReference>
<dbReference type="Proteomes" id="UP001189429">
    <property type="component" value="Unassembled WGS sequence"/>
</dbReference>
<dbReference type="Gene3D" id="2.60.40.1480">
    <property type="entry name" value="Coatomer, gamma subunit, appendage domain"/>
    <property type="match status" value="1"/>
</dbReference>
<dbReference type="SUPFAM" id="SSF55711">
    <property type="entry name" value="Subdomain of clathrin and coatomer appendage domain"/>
    <property type="match status" value="1"/>
</dbReference>
<dbReference type="InterPro" id="IPR013041">
    <property type="entry name" value="Clathrin_app_Ig-like_sf"/>
</dbReference>
<feature type="region of interest" description="Disordered" evidence="1">
    <location>
        <begin position="1"/>
        <end position="24"/>
    </location>
</feature>
<name>A0ABN9X5P8_9DINO</name>
<proteinExistence type="predicted"/>
<dbReference type="PANTHER" id="PTHR10261:SF0">
    <property type="entry name" value="COATOMER SUBUNIT GAMMA-2"/>
    <property type="match status" value="1"/>
</dbReference>
<feature type="non-terminal residue" evidence="4">
    <location>
        <position position="488"/>
    </location>
</feature>
<dbReference type="InterPro" id="IPR012295">
    <property type="entry name" value="TBP_dom_sf"/>
</dbReference>
<comment type="caution">
    <text evidence="4">The sequence shown here is derived from an EMBL/GenBank/DDBJ whole genome shotgun (WGS) entry which is preliminary data.</text>
</comment>
<dbReference type="InterPro" id="IPR009028">
    <property type="entry name" value="Coatomer/calthrin_app_sub_C"/>
</dbReference>
<gene>
    <name evidence="4" type="ORF">PCOR1329_LOCUS73688</name>
</gene>
<evidence type="ECO:0000256" key="1">
    <source>
        <dbReference type="SAM" id="MobiDB-lite"/>
    </source>
</evidence>
<feature type="non-terminal residue" evidence="4">
    <location>
        <position position="1"/>
    </location>
</feature>
<dbReference type="Gene3D" id="3.30.310.10">
    <property type="entry name" value="TATA-Binding Protein"/>
    <property type="match status" value="1"/>
</dbReference>
<organism evidence="4 5">
    <name type="scientific">Prorocentrum cordatum</name>
    <dbReference type="NCBI Taxonomy" id="2364126"/>
    <lineage>
        <taxon>Eukaryota</taxon>
        <taxon>Sar</taxon>
        <taxon>Alveolata</taxon>
        <taxon>Dinophyceae</taxon>
        <taxon>Prorocentrales</taxon>
        <taxon>Prorocentraceae</taxon>
        <taxon>Prorocentrum</taxon>
    </lineage>
</organism>